<reference evidence="1 2" key="1">
    <citation type="submission" date="2016-04" db="EMBL/GenBank/DDBJ databases">
        <title>Complete genome sequence of Thermococcus siculi type strain RG-20.</title>
        <authorList>
            <person name="Oger P.M."/>
        </authorList>
    </citation>
    <scope>NUCLEOTIDE SEQUENCE [LARGE SCALE GENOMIC DNA]</scope>
    <source>
        <strain evidence="1 2">RG-20</strain>
    </source>
</reference>
<dbReference type="RefSeq" id="WP_088855703.1">
    <property type="nucleotide sequence ID" value="NZ_CP015103.1"/>
</dbReference>
<dbReference type="EMBL" id="CP015103">
    <property type="protein sequence ID" value="ASJ08466.1"/>
    <property type="molecule type" value="Genomic_DNA"/>
</dbReference>
<dbReference type="SUPFAM" id="SSF48371">
    <property type="entry name" value="ARM repeat"/>
    <property type="match status" value="1"/>
</dbReference>
<dbReference type="AlphaFoldDB" id="A0A2Z2MRQ1"/>
<proteinExistence type="predicted"/>
<dbReference type="Proteomes" id="UP000250125">
    <property type="component" value="Chromosome"/>
</dbReference>
<evidence type="ECO:0008006" key="3">
    <source>
        <dbReference type="Google" id="ProtNLM"/>
    </source>
</evidence>
<gene>
    <name evidence="1" type="ORF">A3L11_04150</name>
</gene>
<dbReference type="Gene3D" id="1.25.10.10">
    <property type="entry name" value="Leucine-rich Repeat Variant"/>
    <property type="match status" value="1"/>
</dbReference>
<sequence length="315" mass="35685">MDQIKEIVMSWRAMDAIDLVREDREVLVPLLRLLDEEDSTLRLRTLEVVEGILREYGDGMRKLVMKYGFESTVACLSDEDPRVVDRAGKVLSLLLRDTLLDEEGFLLLLETLAAAIDCSDVLMCTSFVDLLKGVETAPIGENGLMRIRSIATSGSLAGRLMALRVLVNMGRVDGHWRSLRKTLEVLLSSGNLLLIELAMDFLEEVAEFPGTGEMMRELLGFVFRLRYLEANGENVILRNRAVKVRAALENAISSYYRAHREEAAYLMRELLMEGRERDALFLAFVLGDADLMFRMWMEAGERPELMELLNQSQSA</sequence>
<evidence type="ECO:0000313" key="2">
    <source>
        <dbReference type="Proteomes" id="UP000250125"/>
    </source>
</evidence>
<keyword evidence="2" id="KW-1185">Reference proteome</keyword>
<organism evidence="1 2">
    <name type="scientific">Thermococcus siculi</name>
    <dbReference type="NCBI Taxonomy" id="72803"/>
    <lineage>
        <taxon>Archaea</taxon>
        <taxon>Methanobacteriati</taxon>
        <taxon>Methanobacteriota</taxon>
        <taxon>Thermococci</taxon>
        <taxon>Thermococcales</taxon>
        <taxon>Thermococcaceae</taxon>
        <taxon>Thermococcus</taxon>
    </lineage>
</organism>
<dbReference type="KEGG" id="tsl:A3L11_04150"/>
<name>A0A2Z2MRQ1_9EURY</name>
<dbReference type="GeneID" id="33317402"/>
<evidence type="ECO:0000313" key="1">
    <source>
        <dbReference type="EMBL" id="ASJ08466.1"/>
    </source>
</evidence>
<dbReference type="OrthoDB" id="101356at2157"/>
<protein>
    <recommendedName>
        <fullName evidence="3">Condensin complex subunit 1 C-terminal domain-containing protein</fullName>
    </recommendedName>
</protein>
<dbReference type="InterPro" id="IPR016024">
    <property type="entry name" value="ARM-type_fold"/>
</dbReference>
<dbReference type="InterPro" id="IPR011989">
    <property type="entry name" value="ARM-like"/>
</dbReference>
<accession>A0A2Z2MRQ1</accession>